<evidence type="ECO:0000256" key="3">
    <source>
        <dbReference type="ARBA" id="ARBA00023125"/>
    </source>
</evidence>
<evidence type="ECO:0000313" key="6">
    <source>
        <dbReference type="EMBL" id="GAA4018995.1"/>
    </source>
</evidence>
<dbReference type="InterPro" id="IPR000843">
    <property type="entry name" value="HTH_LacI"/>
</dbReference>
<comment type="caution">
    <text evidence="6">The sequence shown here is derived from an EMBL/GenBank/DDBJ whole genome shotgun (WGS) entry which is preliminary data.</text>
</comment>
<name>A0ABP7T062_9SPHN</name>
<accession>A0ABP7T062</accession>
<dbReference type="Gene3D" id="3.40.50.2300">
    <property type="match status" value="2"/>
</dbReference>
<organism evidence="6 7">
    <name type="scientific">Sphingomonas swuensis</name>
    <dbReference type="NCBI Taxonomy" id="977800"/>
    <lineage>
        <taxon>Bacteria</taxon>
        <taxon>Pseudomonadati</taxon>
        <taxon>Pseudomonadota</taxon>
        <taxon>Alphaproteobacteria</taxon>
        <taxon>Sphingomonadales</taxon>
        <taxon>Sphingomonadaceae</taxon>
        <taxon>Sphingomonas</taxon>
    </lineage>
</organism>
<keyword evidence="2" id="KW-0805">Transcription regulation</keyword>
<evidence type="ECO:0000259" key="5">
    <source>
        <dbReference type="PROSITE" id="PS50932"/>
    </source>
</evidence>
<dbReference type="InterPro" id="IPR046335">
    <property type="entry name" value="LacI/GalR-like_sensor"/>
</dbReference>
<dbReference type="SUPFAM" id="SSF47413">
    <property type="entry name" value="lambda repressor-like DNA-binding domains"/>
    <property type="match status" value="1"/>
</dbReference>
<dbReference type="GO" id="GO:0003677">
    <property type="term" value="F:DNA binding"/>
    <property type="evidence" value="ECO:0007669"/>
    <property type="project" value="UniProtKB-KW"/>
</dbReference>
<evidence type="ECO:0000256" key="4">
    <source>
        <dbReference type="ARBA" id="ARBA00023163"/>
    </source>
</evidence>
<dbReference type="Gene3D" id="1.10.260.40">
    <property type="entry name" value="lambda repressor-like DNA-binding domains"/>
    <property type="match status" value="1"/>
</dbReference>
<protein>
    <submittedName>
        <fullName evidence="6">LacI family DNA-binding transcriptional regulator</fullName>
    </submittedName>
</protein>
<evidence type="ECO:0000313" key="7">
    <source>
        <dbReference type="Proteomes" id="UP001500235"/>
    </source>
</evidence>
<proteinExistence type="predicted"/>
<dbReference type="PANTHER" id="PTHR30146:SF151">
    <property type="entry name" value="HTH-TYPE TRANSCRIPTIONAL REPRESSOR CYTR"/>
    <property type="match status" value="1"/>
</dbReference>
<evidence type="ECO:0000256" key="1">
    <source>
        <dbReference type="ARBA" id="ARBA00022491"/>
    </source>
</evidence>
<gene>
    <name evidence="6" type="ORF">GCM10022280_18350</name>
</gene>
<dbReference type="Pfam" id="PF13377">
    <property type="entry name" value="Peripla_BP_3"/>
    <property type="match status" value="1"/>
</dbReference>
<dbReference type="Proteomes" id="UP001500235">
    <property type="component" value="Unassembled WGS sequence"/>
</dbReference>
<dbReference type="InterPro" id="IPR010982">
    <property type="entry name" value="Lambda_DNA-bd_dom_sf"/>
</dbReference>
<dbReference type="InterPro" id="IPR028082">
    <property type="entry name" value="Peripla_BP_I"/>
</dbReference>
<dbReference type="SMART" id="SM00354">
    <property type="entry name" value="HTH_LACI"/>
    <property type="match status" value="1"/>
</dbReference>
<keyword evidence="3 6" id="KW-0238">DNA-binding</keyword>
<dbReference type="RefSeq" id="WP_344707115.1">
    <property type="nucleotide sequence ID" value="NZ_BAABBQ010000001.1"/>
</dbReference>
<keyword evidence="1" id="KW-0678">Repressor</keyword>
<dbReference type="CDD" id="cd01392">
    <property type="entry name" value="HTH_LacI"/>
    <property type="match status" value="1"/>
</dbReference>
<keyword evidence="4" id="KW-0804">Transcription</keyword>
<dbReference type="EMBL" id="BAABBQ010000001">
    <property type="protein sequence ID" value="GAA4018995.1"/>
    <property type="molecule type" value="Genomic_DNA"/>
</dbReference>
<sequence>MGAATIRDVAAKADVSVASVSRVLNGLANVSAGTRERVEQAARDLGYVPHAGARSLSMAKSHTVGVLLPDMHGEFFSELLRGMDLEANRRGYLLLFSNLHAGSSQGEAALRAMRGKVDGLVVMAPHLDEATLAQALPPSIRAVLINAPGDVRSHSNIRVDNQVGVQAVVAHLRELGRQRIAYIGGPSGNIDARERGAAFAAAAGDSALMREGDFSVESGELAIRGLLDEGAAFDAVFAANDMMALGALRGLEAAGRRVPGDIAVAGFDDVPLASYLHLTTVKVGIAELARRALGLLIDELGDPARPLTAHRHTPTLVVRQTTVGS</sequence>
<dbReference type="PROSITE" id="PS50932">
    <property type="entry name" value="HTH_LACI_2"/>
    <property type="match status" value="1"/>
</dbReference>
<dbReference type="SUPFAM" id="SSF53822">
    <property type="entry name" value="Periplasmic binding protein-like I"/>
    <property type="match status" value="1"/>
</dbReference>
<dbReference type="PROSITE" id="PS00356">
    <property type="entry name" value="HTH_LACI_1"/>
    <property type="match status" value="1"/>
</dbReference>
<reference evidence="7" key="1">
    <citation type="journal article" date="2019" name="Int. J. Syst. Evol. Microbiol.">
        <title>The Global Catalogue of Microorganisms (GCM) 10K type strain sequencing project: providing services to taxonomists for standard genome sequencing and annotation.</title>
        <authorList>
            <consortium name="The Broad Institute Genomics Platform"/>
            <consortium name="The Broad Institute Genome Sequencing Center for Infectious Disease"/>
            <person name="Wu L."/>
            <person name="Ma J."/>
        </authorList>
    </citation>
    <scope>NUCLEOTIDE SEQUENCE [LARGE SCALE GENOMIC DNA]</scope>
    <source>
        <strain evidence="7">JCM 17563</strain>
    </source>
</reference>
<dbReference type="CDD" id="cd06267">
    <property type="entry name" value="PBP1_LacI_sugar_binding-like"/>
    <property type="match status" value="1"/>
</dbReference>
<keyword evidence="7" id="KW-1185">Reference proteome</keyword>
<dbReference type="Pfam" id="PF00356">
    <property type="entry name" value="LacI"/>
    <property type="match status" value="1"/>
</dbReference>
<dbReference type="PANTHER" id="PTHR30146">
    <property type="entry name" value="LACI-RELATED TRANSCRIPTIONAL REPRESSOR"/>
    <property type="match status" value="1"/>
</dbReference>
<evidence type="ECO:0000256" key="2">
    <source>
        <dbReference type="ARBA" id="ARBA00023015"/>
    </source>
</evidence>
<feature type="domain" description="HTH lacI-type" evidence="5">
    <location>
        <begin position="4"/>
        <end position="58"/>
    </location>
</feature>